<reference evidence="2 3" key="1">
    <citation type="submission" date="2018-11" db="EMBL/GenBank/DDBJ databases">
        <title>Proposal to divide the Flavobacteriaceae and reorganize its genera based on Amino Acid Identity values calculated from whole genome sequences.</title>
        <authorList>
            <person name="Nicholson A.C."/>
            <person name="Gulvik C.A."/>
            <person name="Whitney A.M."/>
            <person name="Humrighouse B.W."/>
            <person name="Bell M."/>
            <person name="Holmes B."/>
            <person name="Steigerwalt A."/>
            <person name="Villarma A."/>
            <person name="Sheth M."/>
            <person name="Batra D."/>
            <person name="Pryor J."/>
            <person name="Bernardet J.-F."/>
            <person name="Hugo C."/>
            <person name="Kampfer P."/>
            <person name="Newman J."/>
            <person name="Mcquiston J.R."/>
        </authorList>
    </citation>
    <scope>NUCLEOTIDE SEQUENCE [LARGE SCALE GENOMIC DNA]</scope>
    <source>
        <strain evidence="2 3">G0235</strain>
    </source>
</reference>
<name>A0ABX9X2W7_9FLAO</name>
<accession>A0ABX9X2W7</accession>
<gene>
    <name evidence="2" type="ORF">EGI15_21075</name>
</gene>
<organism evidence="2 3">
    <name type="scientific">Chryseobacterium cucumeris</name>
    <dbReference type="NCBI Taxonomy" id="1813611"/>
    <lineage>
        <taxon>Bacteria</taxon>
        <taxon>Pseudomonadati</taxon>
        <taxon>Bacteroidota</taxon>
        <taxon>Flavobacteriia</taxon>
        <taxon>Flavobacteriales</taxon>
        <taxon>Weeksellaceae</taxon>
        <taxon>Chryseobacterium group</taxon>
        <taxon>Chryseobacterium</taxon>
    </lineage>
</organism>
<evidence type="ECO:0000313" key="3">
    <source>
        <dbReference type="Proteomes" id="UP000281899"/>
    </source>
</evidence>
<dbReference type="EMBL" id="RJTW01000011">
    <property type="protein sequence ID" value="ROH87515.1"/>
    <property type="molecule type" value="Genomic_DNA"/>
</dbReference>
<comment type="caution">
    <text evidence="2">The sequence shown here is derived from an EMBL/GenBank/DDBJ whole genome shotgun (WGS) entry which is preliminary data.</text>
</comment>
<proteinExistence type="predicted"/>
<dbReference type="InterPro" id="IPR014944">
    <property type="entry name" value="Toxin_SymE-like"/>
</dbReference>
<sequence length="95" mass="11299">MVYPSYYPFICRKITPMKRKRRMNSSKYNELNNRYLTVFLKSFSRAYGKIVYFPEIRIAGKWVQQCGFKAGDKILVTVSRNQIILEREVDYEGSV</sequence>
<evidence type="ECO:0000259" key="1">
    <source>
        <dbReference type="Pfam" id="PF08845"/>
    </source>
</evidence>
<feature type="domain" description="Toxin SymE-like" evidence="1">
    <location>
        <begin position="34"/>
        <end position="86"/>
    </location>
</feature>
<dbReference type="Pfam" id="PF08845">
    <property type="entry name" value="SymE_toxin"/>
    <property type="match status" value="1"/>
</dbReference>
<dbReference type="Proteomes" id="UP000281899">
    <property type="component" value="Unassembled WGS sequence"/>
</dbReference>
<evidence type="ECO:0000313" key="2">
    <source>
        <dbReference type="EMBL" id="ROH87515.1"/>
    </source>
</evidence>
<keyword evidence="3" id="KW-1185">Reference proteome</keyword>
<protein>
    <submittedName>
        <fullName evidence="2">Type I addiction module toxin, SymE family</fullName>
    </submittedName>
</protein>